<gene>
    <name evidence="3" type="ORF">PCOR1329_LOCUS57208</name>
</gene>
<feature type="chain" id="PRO_5046296399" evidence="2">
    <location>
        <begin position="25"/>
        <end position="267"/>
    </location>
</feature>
<organism evidence="3 4">
    <name type="scientific">Prorocentrum cordatum</name>
    <dbReference type="NCBI Taxonomy" id="2364126"/>
    <lineage>
        <taxon>Eukaryota</taxon>
        <taxon>Sar</taxon>
        <taxon>Alveolata</taxon>
        <taxon>Dinophyceae</taxon>
        <taxon>Prorocentrales</taxon>
        <taxon>Prorocentraceae</taxon>
        <taxon>Prorocentrum</taxon>
    </lineage>
</organism>
<sequence length="267" mass="25879">MGGLSRLVASLGALLHADVRGAVAYVDVMSADGGLEAAEPRVLRGPPAANGTEAPAPGRRLEASQGCQRCCREEECDLAWKGMAQGLCCTRGSEVQASEMYCCPSSNGCGPAFQCPASPAGASGPFVHHGGNSFSHRSPGLLGMLLPLLLLVCVCCALSQLCNKQGHGGGYGGGPTGGGYPVSGGYGGYPMGGGYGGGGYGAGTVGAAGLGGLLGGMFLGEQLAHAGGGGYGYGGEMMDYGGGGGGFMAADGGGGGFMSADGGGGDF</sequence>
<name>A0ABN9VH81_9DINO</name>
<accession>A0ABN9VH81</accession>
<proteinExistence type="predicted"/>
<dbReference type="Proteomes" id="UP001189429">
    <property type="component" value="Unassembled WGS sequence"/>
</dbReference>
<dbReference type="EMBL" id="CAUYUJ010017060">
    <property type="protein sequence ID" value="CAK0871352.1"/>
    <property type="molecule type" value="Genomic_DNA"/>
</dbReference>
<feature type="region of interest" description="Disordered" evidence="1">
    <location>
        <begin position="39"/>
        <end position="58"/>
    </location>
</feature>
<keyword evidence="2" id="KW-0732">Signal</keyword>
<evidence type="ECO:0000256" key="2">
    <source>
        <dbReference type="SAM" id="SignalP"/>
    </source>
</evidence>
<comment type="caution">
    <text evidence="3">The sequence shown here is derived from an EMBL/GenBank/DDBJ whole genome shotgun (WGS) entry which is preliminary data.</text>
</comment>
<evidence type="ECO:0000313" key="4">
    <source>
        <dbReference type="Proteomes" id="UP001189429"/>
    </source>
</evidence>
<evidence type="ECO:0000256" key="1">
    <source>
        <dbReference type="SAM" id="MobiDB-lite"/>
    </source>
</evidence>
<feature type="signal peptide" evidence="2">
    <location>
        <begin position="1"/>
        <end position="24"/>
    </location>
</feature>
<evidence type="ECO:0000313" key="3">
    <source>
        <dbReference type="EMBL" id="CAK0871352.1"/>
    </source>
</evidence>
<keyword evidence="4" id="KW-1185">Reference proteome</keyword>
<reference evidence="3" key="1">
    <citation type="submission" date="2023-10" db="EMBL/GenBank/DDBJ databases">
        <authorList>
            <person name="Chen Y."/>
            <person name="Shah S."/>
            <person name="Dougan E. K."/>
            <person name="Thang M."/>
            <person name="Chan C."/>
        </authorList>
    </citation>
    <scope>NUCLEOTIDE SEQUENCE [LARGE SCALE GENOMIC DNA]</scope>
</reference>
<protein>
    <submittedName>
        <fullName evidence="3">Uncharacterized protein</fullName>
    </submittedName>
</protein>